<evidence type="ECO:0000313" key="2">
    <source>
        <dbReference type="Proteomes" id="UP001595526"/>
    </source>
</evidence>
<name>A0ABV7JHR3_9SPHI</name>
<keyword evidence="2" id="KW-1185">Reference proteome</keyword>
<dbReference type="Proteomes" id="UP001595526">
    <property type="component" value="Unassembled WGS sequence"/>
</dbReference>
<comment type="caution">
    <text evidence="1">The sequence shown here is derived from an EMBL/GenBank/DDBJ whole genome shotgun (WGS) entry which is preliminary data.</text>
</comment>
<dbReference type="EMBL" id="JBHRTA010000008">
    <property type="protein sequence ID" value="MFC3196642.1"/>
    <property type="molecule type" value="Genomic_DNA"/>
</dbReference>
<protein>
    <submittedName>
        <fullName evidence="1">DUF4625 domain-containing protein</fullName>
    </submittedName>
</protein>
<dbReference type="Pfam" id="PF15418">
    <property type="entry name" value="DUF4625"/>
    <property type="match status" value="1"/>
</dbReference>
<dbReference type="InterPro" id="IPR027829">
    <property type="entry name" value="DUF4625"/>
</dbReference>
<sequence length="158" mass="17621">MKAQKINYIIGFIGFAALGASSCKKDTAPDPIAPVIENVEVGRGDNGIGVAGEDFHLEIDVVAGDRIDIILIRIEQRPDETYAREWSHEVTWEQYRGARNTNVHQHFDIPEDAPAGRYDFVIIVHDQNGTRLEERRTLNISAPQVLGMVYIHSNIAVA</sequence>
<reference evidence="2" key="1">
    <citation type="journal article" date="2019" name="Int. J. Syst. Evol. Microbiol.">
        <title>The Global Catalogue of Microorganisms (GCM) 10K type strain sequencing project: providing services to taxonomists for standard genome sequencing and annotation.</title>
        <authorList>
            <consortium name="The Broad Institute Genomics Platform"/>
            <consortium name="The Broad Institute Genome Sequencing Center for Infectious Disease"/>
            <person name="Wu L."/>
            <person name="Ma J."/>
        </authorList>
    </citation>
    <scope>NUCLEOTIDE SEQUENCE [LARGE SCALE GENOMIC DNA]</scope>
    <source>
        <strain evidence="2">KCTC 52416</strain>
    </source>
</reference>
<dbReference type="RefSeq" id="WP_379019541.1">
    <property type="nucleotide sequence ID" value="NZ_JBHRTA010000008.1"/>
</dbReference>
<evidence type="ECO:0000313" key="1">
    <source>
        <dbReference type="EMBL" id="MFC3196642.1"/>
    </source>
</evidence>
<accession>A0ABV7JHR3</accession>
<organism evidence="1 2">
    <name type="scientific">Parapedobacter deserti</name>
    <dbReference type="NCBI Taxonomy" id="1912957"/>
    <lineage>
        <taxon>Bacteria</taxon>
        <taxon>Pseudomonadati</taxon>
        <taxon>Bacteroidota</taxon>
        <taxon>Sphingobacteriia</taxon>
        <taxon>Sphingobacteriales</taxon>
        <taxon>Sphingobacteriaceae</taxon>
        <taxon>Parapedobacter</taxon>
    </lineage>
</organism>
<proteinExistence type="predicted"/>
<gene>
    <name evidence="1" type="ORF">ACFOET_03360</name>
</gene>
<dbReference type="PROSITE" id="PS51257">
    <property type="entry name" value="PROKAR_LIPOPROTEIN"/>
    <property type="match status" value="1"/>
</dbReference>